<proteinExistence type="predicted"/>
<evidence type="ECO:0000313" key="1">
    <source>
        <dbReference type="EMBL" id="KAH9511436.1"/>
    </source>
</evidence>
<evidence type="ECO:0000313" key="2">
    <source>
        <dbReference type="Proteomes" id="UP000790347"/>
    </source>
</evidence>
<sequence>MCMSPVERIRIEAVLYEQLAMLANQLRGAYITPAVYNTHNNEHNICIDTYRLADEDTGVSWVAPLNSRHQWCINLVRTLNMDPPCSTE</sequence>
<dbReference type="Proteomes" id="UP000790347">
    <property type="component" value="Unassembled WGS sequence"/>
</dbReference>
<gene>
    <name evidence="1" type="ORF">DERF_009898</name>
</gene>
<dbReference type="AlphaFoldDB" id="A0A922HXI7"/>
<reference evidence="1" key="1">
    <citation type="submission" date="2013-05" db="EMBL/GenBank/DDBJ databases">
        <authorList>
            <person name="Yim A.K.Y."/>
            <person name="Chan T.F."/>
            <person name="Ji K.M."/>
            <person name="Liu X.Y."/>
            <person name="Zhou J.W."/>
            <person name="Li R.Q."/>
            <person name="Yang K.Y."/>
            <person name="Li J."/>
            <person name="Li M."/>
            <person name="Law P.T.W."/>
            <person name="Wu Y.L."/>
            <person name="Cai Z.L."/>
            <person name="Qin H."/>
            <person name="Bao Y."/>
            <person name="Leung R.K.K."/>
            <person name="Ng P.K.S."/>
            <person name="Zou J."/>
            <person name="Zhong X.J."/>
            <person name="Ran P.X."/>
            <person name="Zhong N.S."/>
            <person name="Liu Z.G."/>
            <person name="Tsui S.K.W."/>
        </authorList>
    </citation>
    <scope>NUCLEOTIDE SEQUENCE</scope>
    <source>
        <strain evidence="1">Derf</strain>
        <tissue evidence="1">Whole organism</tissue>
    </source>
</reference>
<protein>
    <submittedName>
        <fullName evidence="1">Uncharacterized protein</fullName>
    </submittedName>
</protein>
<dbReference type="EMBL" id="ASGP02000004">
    <property type="protein sequence ID" value="KAH9511436.1"/>
    <property type="molecule type" value="Genomic_DNA"/>
</dbReference>
<organism evidence="1 2">
    <name type="scientific">Dermatophagoides farinae</name>
    <name type="common">American house dust mite</name>
    <dbReference type="NCBI Taxonomy" id="6954"/>
    <lineage>
        <taxon>Eukaryota</taxon>
        <taxon>Metazoa</taxon>
        <taxon>Ecdysozoa</taxon>
        <taxon>Arthropoda</taxon>
        <taxon>Chelicerata</taxon>
        <taxon>Arachnida</taxon>
        <taxon>Acari</taxon>
        <taxon>Acariformes</taxon>
        <taxon>Sarcoptiformes</taxon>
        <taxon>Astigmata</taxon>
        <taxon>Psoroptidia</taxon>
        <taxon>Analgoidea</taxon>
        <taxon>Pyroglyphidae</taxon>
        <taxon>Dermatophagoidinae</taxon>
        <taxon>Dermatophagoides</taxon>
    </lineage>
</organism>
<keyword evidence="2" id="KW-1185">Reference proteome</keyword>
<accession>A0A922HXI7</accession>
<comment type="caution">
    <text evidence="1">The sequence shown here is derived from an EMBL/GenBank/DDBJ whole genome shotgun (WGS) entry which is preliminary data.</text>
</comment>
<name>A0A922HXI7_DERFA</name>
<reference evidence="1" key="2">
    <citation type="journal article" date="2022" name="Res Sq">
        <title>Comparative Genomics Reveals Insights into the Divergent Evolution of Astigmatic Mites and Household Pest Adaptations.</title>
        <authorList>
            <person name="Xiong Q."/>
            <person name="Wan A.T.-Y."/>
            <person name="Liu X.-Y."/>
            <person name="Fung C.S.-H."/>
            <person name="Xiao X."/>
            <person name="Malainual N."/>
            <person name="Hou J."/>
            <person name="Wang L."/>
            <person name="Wang M."/>
            <person name="Yang K."/>
            <person name="Cui Y."/>
            <person name="Leung E."/>
            <person name="Nong W."/>
            <person name="Shin S.-K."/>
            <person name="Au S."/>
            <person name="Jeong K.Y."/>
            <person name="Chew F.T."/>
            <person name="Hui J."/>
            <person name="Leung T.F."/>
            <person name="Tungtrongchitr A."/>
            <person name="Zhong N."/>
            <person name="Liu Z."/>
            <person name="Tsui S."/>
        </authorList>
    </citation>
    <scope>NUCLEOTIDE SEQUENCE</scope>
    <source>
        <strain evidence="1">Derf</strain>
        <tissue evidence="1">Whole organism</tissue>
    </source>
</reference>